<dbReference type="RefSeq" id="XP_022647880.1">
    <property type="nucleotide sequence ID" value="XM_022792145.1"/>
</dbReference>
<evidence type="ECO:0000313" key="11">
    <source>
        <dbReference type="Proteomes" id="UP000594260"/>
    </source>
</evidence>
<dbReference type="EnsemblMetazoa" id="XM_022792144">
    <property type="protein sequence ID" value="XP_022647879"/>
    <property type="gene ID" value="LOC111244755"/>
</dbReference>
<feature type="domain" description="Aldehyde dehydrogenase" evidence="9">
    <location>
        <begin position="18"/>
        <end position="449"/>
    </location>
</feature>
<dbReference type="InterPro" id="IPR012394">
    <property type="entry name" value="Aldehyde_DH_NAD(P)"/>
</dbReference>
<keyword evidence="8" id="KW-0472">Membrane</keyword>
<evidence type="ECO:0000256" key="3">
    <source>
        <dbReference type="ARBA" id="ARBA00023027"/>
    </source>
</evidence>
<dbReference type="GO" id="GO:0005737">
    <property type="term" value="C:cytoplasm"/>
    <property type="evidence" value="ECO:0007669"/>
    <property type="project" value="TreeGrafter"/>
</dbReference>
<feature type="active site" evidence="5">
    <location>
        <position position="265"/>
    </location>
</feature>
<feature type="transmembrane region" description="Helical" evidence="8">
    <location>
        <begin position="494"/>
        <end position="512"/>
    </location>
</feature>
<dbReference type="Gene3D" id="3.40.605.10">
    <property type="entry name" value="Aldehyde Dehydrogenase, Chain A, domain 1"/>
    <property type="match status" value="1"/>
</dbReference>
<dbReference type="Pfam" id="PF00171">
    <property type="entry name" value="Aldedh"/>
    <property type="match status" value="1"/>
</dbReference>
<protein>
    <recommendedName>
        <fullName evidence="4">Aldehyde dehydrogenase</fullName>
    </recommendedName>
</protein>
<keyword evidence="11" id="KW-1185">Reference proteome</keyword>
<dbReference type="EnsemblMetazoa" id="XM_022792141">
    <property type="protein sequence ID" value="XP_022647876"/>
    <property type="gene ID" value="LOC111244755"/>
</dbReference>
<dbReference type="OMA" id="AVHLTNQ"/>
<evidence type="ECO:0000256" key="7">
    <source>
        <dbReference type="RuleBase" id="RU003345"/>
    </source>
</evidence>
<dbReference type="PANTHER" id="PTHR43570">
    <property type="entry name" value="ALDEHYDE DEHYDROGENASE"/>
    <property type="match status" value="1"/>
</dbReference>
<keyword evidence="8" id="KW-1133">Transmembrane helix</keyword>
<feature type="active site" evidence="5 6">
    <location>
        <position position="231"/>
    </location>
</feature>
<evidence type="ECO:0000313" key="10">
    <source>
        <dbReference type="EnsemblMetazoa" id="XP_022647877"/>
    </source>
</evidence>
<dbReference type="GO" id="GO:0004029">
    <property type="term" value="F:aldehyde dehydrogenase (NAD+) activity"/>
    <property type="evidence" value="ECO:0007669"/>
    <property type="project" value="TreeGrafter"/>
</dbReference>
<dbReference type="SUPFAM" id="SSF53720">
    <property type="entry name" value="ALDH-like"/>
    <property type="match status" value="1"/>
</dbReference>
<keyword evidence="8" id="KW-0812">Transmembrane</keyword>
<name>A0A7M7M4C2_VARDE</name>
<accession>A0A7M7M4C2</accession>
<dbReference type="InterPro" id="IPR016161">
    <property type="entry name" value="Ald_DH/histidinol_DH"/>
</dbReference>
<evidence type="ECO:0000256" key="6">
    <source>
        <dbReference type="PROSITE-ProRule" id="PRU10007"/>
    </source>
</evidence>
<evidence type="ECO:0000256" key="2">
    <source>
        <dbReference type="ARBA" id="ARBA00023002"/>
    </source>
</evidence>
<dbReference type="PIRSF" id="PIRSF036492">
    <property type="entry name" value="ALDH"/>
    <property type="match status" value="1"/>
</dbReference>
<dbReference type="RefSeq" id="XP_022647878.1">
    <property type="nucleotide sequence ID" value="XM_022792143.1"/>
</dbReference>
<sequence>MTEKQEVKPFFRISQDGAKEATVSQYSAHIKRLRSTFAAGRTRPLAWRIRQLEALKSFLTDNYEALITALYCDLRKGRLEAIIFEVDFVLNDINGALMNIGIWAQPEPIPRTLMTLIDTSTLHSEPLGLVLLLGAWNYPVQITLSPLVGAIAAGNCVVIKPSEQSPATAALLERLKSYLDNEAFLIVNGGVEEATELLKERYDIIFYTGSVNVGKIIYAAAQKYLTPVVLELGGKSPVYIHPDVDLGITTRRVLWGKFVNAGQTCVAPDYVICHEQIYDQFISTAKRIIREFFGDDPKSSPDFGRIVTTGHAERLVRLMRGADIVVGGIADPDNRYVAPTIVKNVQGSDPLMQEEIFGPILPVMKVKGLDDAIQFINSRDKPLTAYLFARDQRVISLFTSETSSGSLCINDVLVHLSNEGLPFGGVGTSGMGRYHGKYTFDCFSNKKAVMQRDFSYIGEIVGKKRYPPYTEKNLQLFKIILKRRGRLLGPFRPFVLPLFWATIGILFYRYLLRFL</sequence>
<comment type="similarity">
    <text evidence="1 4 7">Belongs to the aldehyde dehydrogenase family.</text>
</comment>
<dbReference type="InterPro" id="IPR016160">
    <property type="entry name" value="Ald_DH_CS_CYS"/>
</dbReference>
<organism evidence="10 11">
    <name type="scientific">Varroa destructor</name>
    <name type="common">Honeybee mite</name>
    <dbReference type="NCBI Taxonomy" id="109461"/>
    <lineage>
        <taxon>Eukaryota</taxon>
        <taxon>Metazoa</taxon>
        <taxon>Ecdysozoa</taxon>
        <taxon>Arthropoda</taxon>
        <taxon>Chelicerata</taxon>
        <taxon>Arachnida</taxon>
        <taxon>Acari</taxon>
        <taxon>Parasitiformes</taxon>
        <taxon>Mesostigmata</taxon>
        <taxon>Gamasina</taxon>
        <taxon>Dermanyssoidea</taxon>
        <taxon>Varroidae</taxon>
        <taxon>Varroa</taxon>
    </lineage>
</organism>
<reference evidence="10" key="1">
    <citation type="submission" date="2021-01" db="UniProtKB">
        <authorList>
            <consortium name="EnsemblMetazoa"/>
        </authorList>
    </citation>
    <scope>IDENTIFICATION</scope>
</reference>
<keyword evidence="3" id="KW-0520">NAD</keyword>
<dbReference type="RefSeq" id="XP_022647879.1">
    <property type="nucleotide sequence ID" value="XM_022792144.1"/>
</dbReference>
<evidence type="ECO:0000256" key="5">
    <source>
        <dbReference type="PIRSR" id="PIRSR036492-1"/>
    </source>
</evidence>
<evidence type="ECO:0000259" key="9">
    <source>
        <dbReference type="Pfam" id="PF00171"/>
    </source>
</evidence>
<dbReference type="InterPro" id="IPR015590">
    <property type="entry name" value="Aldehyde_DH_dom"/>
</dbReference>
<dbReference type="GO" id="GO:0006081">
    <property type="term" value="P:aldehyde metabolic process"/>
    <property type="evidence" value="ECO:0007669"/>
    <property type="project" value="InterPro"/>
</dbReference>
<dbReference type="FunFam" id="3.40.605.10:FF:000004">
    <property type="entry name" value="Aldehyde dehydrogenase"/>
    <property type="match status" value="1"/>
</dbReference>
<dbReference type="RefSeq" id="XP_022647877.1">
    <property type="nucleotide sequence ID" value="XM_022792142.1"/>
</dbReference>
<proteinExistence type="inferred from homology"/>
<dbReference type="PANTHER" id="PTHR43570:SF16">
    <property type="entry name" value="ALDEHYDE DEHYDROGENASE TYPE III, ISOFORM Q"/>
    <property type="match status" value="1"/>
</dbReference>
<evidence type="ECO:0000256" key="4">
    <source>
        <dbReference type="PIRNR" id="PIRNR036492"/>
    </source>
</evidence>
<dbReference type="PROSITE" id="PS00070">
    <property type="entry name" value="ALDEHYDE_DEHYDR_CYS"/>
    <property type="match status" value="1"/>
</dbReference>
<dbReference type="EnsemblMetazoa" id="XM_022792142">
    <property type="protein sequence ID" value="XP_022647877"/>
    <property type="gene ID" value="LOC111244755"/>
</dbReference>
<dbReference type="RefSeq" id="XP_022647876.1">
    <property type="nucleotide sequence ID" value="XM_022792141.1"/>
</dbReference>
<keyword evidence="2 4" id="KW-0560">Oxidoreductase</keyword>
<dbReference type="Gene3D" id="3.40.309.10">
    <property type="entry name" value="Aldehyde Dehydrogenase, Chain A, domain 2"/>
    <property type="match status" value="1"/>
</dbReference>
<evidence type="ECO:0000256" key="8">
    <source>
        <dbReference type="SAM" id="Phobius"/>
    </source>
</evidence>
<dbReference type="EnsemblMetazoa" id="XM_022792145">
    <property type="protein sequence ID" value="XP_022647880"/>
    <property type="gene ID" value="LOC111244755"/>
</dbReference>
<dbReference type="InterPro" id="IPR016162">
    <property type="entry name" value="Ald_DH_N"/>
</dbReference>
<dbReference type="AlphaFoldDB" id="A0A7M7M4C2"/>
<evidence type="ECO:0000256" key="1">
    <source>
        <dbReference type="ARBA" id="ARBA00009986"/>
    </source>
</evidence>
<dbReference type="InterPro" id="IPR016163">
    <property type="entry name" value="Ald_DH_C"/>
</dbReference>
<dbReference type="InterPro" id="IPR029510">
    <property type="entry name" value="Ald_DH_CS_GLU"/>
</dbReference>
<dbReference type="PROSITE" id="PS00687">
    <property type="entry name" value="ALDEHYDE_DEHYDR_GLU"/>
    <property type="match status" value="1"/>
</dbReference>
<dbReference type="Proteomes" id="UP000594260">
    <property type="component" value="Unplaced"/>
</dbReference>
<dbReference type="FunFam" id="3.40.309.10:FF:000003">
    <property type="entry name" value="Aldehyde dehydrogenase"/>
    <property type="match status" value="1"/>
</dbReference>
<dbReference type="EnsemblMetazoa" id="XM_022792143">
    <property type="protein sequence ID" value="XP_022647878"/>
    <property type="gene ID" value="LOC111244755"/>
</dbReference>
<dbReference type="GeneID" id="111244755"/>